<sequence length="100" mass="12298">MNKYLLYLKYLLYKPWYYGIARTSEIYNNFDYTKINYELFIFLLIIPLLIICVLLLIMYQIIFILFYPILTCLDYLNIYTMNKEMDDFAEHNIKIYNVSL</sequence>
<organism evidence="2 3">
    <name type="scientific">Adoxophyes honmai entomopoxvirus 'L'</name>
    <dbReference type="NCBI Taxonomy" id="1293540"/>
    <lineage>
        <taxon>Viruses</taxon>
        <taxon>Varidnaviria</taxon>
        <taxon>Bamfordvirae</taxon>
        <taxon>Nucleocytoviricota</taxon>
        <taxon>Pokkesviricetes</taxon>
        <taxon>Chitovirales</taxon>
        <taxon>Poxviridae</taxon>
        <taxon>Entomopoxvirinae</taxon>
        <taxon>Betaentomopoxvirus</taxon>
        <taxon>Betaentomopoxvirus ahonmai</taxon>
    </lineage>
</organism>
<evidence type="ECO:0000256" key="1">
    <source>
        <dbReference type="SAM" id="Phobius"/>
    </source>
</evidence>
<gene>
    <name evidence="2" type="ORF">AHEV_017</name>
</gene>
<keyword evidence="1" id="KW-0472">Membrane</keyword>
<accession>A0A916KNR7</accession>
<dbReference type="EMBL" id="HF679131">
    <property type="protein sequence ID" value="CCU55338.1"/>
    <property type="molecule type" value="Genomic_DNA"/>
</dbReference>
<keyword evidence="3" id="KW-1185">Reference proteome</keyword>
<reference evidence="2" key="1">
    <citation type="journal article" date="2013" name="J. Virol.">
        <title>New Insights into the Evolution of Entomopoxvirinae from the Complete Genome Sequences of Four Entomopoxviruses Infecting Adoxophyes honmai, Choristoneura biennis, Choristoneura rosaceana, and Mythimna separata.</title>
        <authorList>
            <person name="Theze J."/>
            <person name="Takatsuka J."/>
            <person name="Li Z."/>
            <person name="Gallais J."/>
            <person name="Doucet D."/>
            <person name="Arif B."/>
            <person name="Nakai M."/>
            <person name="Herniou E.A."/>
        </authorList>
    </citation>
    <scope>NUCLEOTIDE SEQUENCE</scope>
    <source>
        <strain evidence="2">Tokyo</strain>
    </source>
</reference>
<dbReference type="RefSeq" id="YP_008003840.1">
    <property type="nucleotide sequence ID" value="NC_021247.1"/>
</dbReference>
<proteinExistence type="predicted"/>
<keyword evidence="1" id="KW-1133">Transmembrane helix</keyword>
<evidence type="ECO:0000313" key="3">
    <source>
        <dbReference type="Proteomes" id="UP000792575"/>
    </source>
</evidence>
<name>A0A916KNR7_9POXV</name>
<protein>
    <submittedName>
        <fullName evidence="2">Uncharacterized protein</fullName>
    </submittedName>
</protein>
<dbReference type="KEGG" id="vg:15613946"/>
<dbReference type="GeneID" id="15613946"/>
<feature type="transmembrane region" description="Helical" evidence="1">
    <location>
        <begin position="39"/>
        <end position="67"/>
    </location>
</feature>
<evidence type="ECO:0000313" key="2">
    <source>
        <dbReference type="EMBL" id="CCU55338.1"/>
    </source>
</evidence>
<keyword evidence="1" id="KW-0812">Transmembrane</keyword>
<dbReference type="Proteomes" id="UP000792575">
    <property type="component" value="Genome"/>
</dbReference>